<dbReference type="InterPro" id="IPR016098">
    <property type="entry name" value="CAP/MinC_C"/>
</dbReference>
<dbReference type="Pfam" id="PF07986">
    <property type="entry name" value="TBCC"/>
    <property type="match status" value="1"/>
</dbReference>
<reference evidence="3 4" key="1">
    <citation type="submission" date="2024-04" db="EMBL/GenBank/DDBJ databases">
        <title>Tritrichomonas musculus Genome.</title>
        <authorList>
            <person name="Alves-Ferreira E."/>
            <person name="Grigg M."/>
            <person name="Lorenzi H."/>
            <person name="Galac M."/>
        </authorList>
    </citation>
    <scope>NUCLEOTIDE SEQUENCE [LARGE SCALE GENOMIC DNA]</scope>
    <source>
        <strain evidence="3 4">EAF2021</strain>
    </source>
</reference>
<dbReference type="Proteomes" id="UP001470230">
    <property type="component" value="Unassembled WGS sequence"/>
</dbReference>
<sequence>MKQAEEPVVSFDITGKDSASICVCKTEETALEISNCTKSFIYIMKPMETIIVKHCSDVTLFIWQANLVTFDFCENLRITSYANNLQISKSHDLLLYLYVTNQPIITEGSFKVELAPYNGVVKGLTIEGPNYWNRPLLQAGASSSLLDPSEFVPFVVPFGEEPNGIAAKLPLSYKKALAWREKVAEERRQLVLEFFKKAPNYAANLQKQISDQFQKYLSESKGGEQLQQLHNVEYI</sequence>
<feature type="domain" description="C-CAP/cofactor C-like" evidence="2">
    <location>
        <begin position="7"/>
        <end position="153"/>
    </location>
</feature>
<dbReference type="PANTHER" id="PTHR16052">
    <property type="entry name" value="TBCC DOMAIN-CONTAINING PROTEIN 1"/>
    <property type="match status" value="1"/>
</dbReference>
<protein>
    <submittedName>
        <fullName evidence="3">TBCC domain-containing protein 1</fullName>
    </submittedName>
</protein>
<name>A0ABR2KTR6_9EUKA</name>
<keyword evidence="4" id="KW-1185">Reference proteome</keyword>
<dbReference type="EMBL" id="JAPFFF010000003">
    <property type="protein sequence ID" value="KAK8894386.1"/>
    <property type="molecule type" value="Genomic_DNA"/>
</dbReference>
<evidence type="ECO:0000256" key="1">
    <source>
        <dbReference type="ARBA" id="ARBA00008848"/>
    </source>
</evidence>
<comment type="caution">
    <text evidence="3">The sequence shown here is derived from an EMBL/GenBank/DDBJ whole genome shotgun (WGS) entry which is preliminary data.</text>
</comment>
<dbReference type="InterPro" id="IPR012945">
    <property type="entry name" value="Tubulin-bd_cofactor_C_dom"/>
</dbReference>
<dbReference type="InterPro" id="IPR039589">
    <property type="entry name" value="TBCC1"/>
</dbReference>
<comment type="similarity">
    <text evidence="1">Belongs to the TBCC family.</text>
</comment>
<organism evidence="3 4">
    <name type="scientific">Tritrichomonas musculus</name>
    <dbReference type="NCBI Taxonomy" id="1915356"/>
    <lineage>
        <taxon>Eukaryota</taxon>
        <taxon>Metamonada</taxon>
        <taxon>Parabasalia</taxon>
        <taxon>Tritrichomonadida</taxon>
        <taxon>Tritrichomonadidae</taxon>
        <taxon>Tritrichomonas</taxon>
    </lineage>
</organism>
<dbReference type="InterPro" id="IPR017901">
    <property type="entry name" value="C-CAP_CF_C-like"/>
</dbReference>
<dbReference type="PANTHER" id="PTHR16052:SF0">
    <property type="entry name" value="TBCC DOMAIN-CONTAINING PROTEIN 1"/>
    <property type="match status" value="1"/>
</dbReference>
<evidence type="ECO:0000259" key="2">
    <source>
        <dbReference type="PROSITE" id="PS51329"/>
    </source>
</evidence>
<proteinExistence type="inferred from homology"/>
<evidence type="ECO:0000313" key="3">
    <source>
        <dbReference type="EMBL" id="KAK8894386.1"/>
    </source>
</evidence>
<evidence type="ECO:0000313" key="4">
    <source>
        <dbReference type="Proteomes" id="UP001470230"/>
    </source>
</evidence>
<dbReference type="PROSITE" id="PS51329">
    <property type="entry name" value="C_CAP_COFACTOR_C"/>
    <property type="match status" value="1"/>
</dbReference>
<gene>
    <name evidence="3" type="ORF">M9Y10_022821</name>
</gene>
<dbReference type="Gene3D" id="2.160.20.70">
    <property type="match status" value="1"/>
</dbReference>
<accession>A0ABR2KTR6</accession>